<reference evidence="1 2" key="1">
    <citation type="submission" date="2019-08" db="EMBL/GenBank/DDBJ databases">
        <authorList>
            <person name="Guy L."/>
        </authorList>
    </citation>
    <scope>NUCLEOTIDE SEQUENCE [LARGE SCALE GENOMIC DNA]</scope>
    <source>
        <strain evidence="1 2">SGT-108</strain>
    </source>
</reference>
<organism evidence="1 2">
    <name type="scientific">Aquicella siphonis</name>
    <dbReference type="NCBI Taxonomy" id="254247"/>
    <lineage>
        <taxon>Bacteria</taxon>
        <taxon>Pseudomonadati</taxon>
        <taxon>Pseudomonadota</taxon>
        <taxon>Gammaproteobacteria</taxon>
        <taxon>Legionellales</taxon>
        <taxon>Coxiellaceae</taxon>
        <taxon>Aquicella</taxon>
    </lineage>
</organism>
<gene>
    <name evidence="1" type="ORF">AQUSIP_04110</name>
</gene>
<protein>
    <submittedName>
        <fullName evidence="1">Uncharacterized protein</fullName>
    </submittedName>
</protein>
<dbReference type="Proteomes" id="UP000324194">
    <property type="component" value="Chromosome 1"/>
</dbReference>
<dbReference type="RefSeq" id="WP_148338159.1">
    <property type="nucleotide sequence ID" value="NZ_LR699119.1"/>
</dbReference>
<evidence type="ECO:0000313" key="2">
    <source>
        <dbReference type="Proteomes" id="UP000324194"/>
    </source>
</evidence>
<sequence length="361" mass="40681">MSLSEHDKIVMEKIRDAVSILRAYHGMHKKHKKLTADLLERCQQALARISEQAEGETSDDILSRLLQTVRTRQQGARAGKIVNLLAAVADALTQIKSIVHPVFAVPKIKLAMSEIRPHKIDRICFRGDDRSPAEIFLNGFTPYAQGEEGIVSPFESDSDNVVAFTSRFAAATFFPFNSQKIWTNVYVFKARQGFDVHAHGYSVFAESGLNAHAADLLFVDELITDYVPPEDIIAAAGIIRMSYDPDQANTPEYLKKITERGSEDDAFYLDFYRRRGWYRIARIEMNHRCKVGETEKNQVAAFLQNEMKLNQQNEISASRIALPTSGYQRNGLFSASVTNKKGIGMESPVNDQAEKSGFRKW</sequence>
<dbReference type="EMBL" id="LR699119">
    <property type="protein sequence ID" value="VVC75134.1"/>
    <property type="molecule type" value="Genomic_DNA"/>
</dbReference>
<dbReference type="AlphaFoldDB" id="A0A5E4PE81"/>
<keyword evidence="2" id="KW-1185">Reference proteome</keyword>
<dbReference type="SUPFAM" id="SSF56399">
    <property type="entry name" value="ADP-ribosylation"/>
    <property type="match status" value="1"/>
</dbReference>
<proteinExistence type="predicted"/>
<name>A0A5E4PE81_9COXI</name>
<evidence type="ECO:0000313" key="1">
    <source>
        <dbReference type="EMBL" id="VVC75134.1"/>
    </source>
</evidence>
<dbReference type="OrthoDB" id="5654340at2"/>
<accession>A0A5E4PE81</accession>
<dbReference type="Gene3D" id="3.90.210.10">
    <property type="entry name" value="Heat-Labile Enterotoxin, subunit A"/>
    <property type="match status" value="1"/>
</dbReference>
<dbReference type="KEGG" id="asip:AQUSIP_04110"/>